<protein>
    <submittedName>
        <fullName evidence="2">Uncharacterized protein</fullName>
    </submittedName>
</protein>
<evidence type="ECO:0000313" key="3">
    <source>
        <dbReference type="Proteomes" id="UP000660708"/>
    </source>
</evidence>
<name>A0A8I0MYJ5_9GAMM</name>
<comment type="caution">
    <text evidence="2">The sequence shown here is derived from an EMBL/GenBank/DDBJ whole genome shotgun (WGS) entry which is preliminary data.</text>
</comment>
<dbReference type="EMBL" id="AQHF01000026">
    <property type="protein sequence ID" value="MBE0347712.1"/>
    <property type="molecule type" value="Genomic_DNA"/>
</dbReference>
<organism evidence="2 3">
    <name type="scientific">Pseudoalteromonas peptidolytica F12-50-A1</name>
    <dbReference type="NCBI Taxonomy" id="1315280"/>
    <lineage>
        <taxon>Bacteria</taxon>
        <taxon>Pseudomonadati</taxon>
        <taxon>Pseudomonadota</taxon>
        <taxon>Gammaproteobacteria</taxon>
        <taxon>Alteromonadales</taxon>
        <taxon>Pseudoalteromonadaceae</taxon>
        <taxon>Pseudoalteromonas</taxon>
    </lineage>
</organism>
<keyword evidence="3" id="KW-1185">Reference proteome</keyword>
<sequence length="751" mass="85742">MYWINLALRLLILIALLLAAMWQGFNVYVWLKSAEPTNTSTLFNIRSNVHWLNTDAQLTFSFSPSRTMSVRVLSNGIFESSPSDDTPVNYAIEYRLLDARNSLVYHGVYHHAAKVAANDAEQQIKQLIENREALAVSSGQSFYLNKEELQQASRVTLKLIPEDPQLKGVVVRVHAQTSNSITDPAKAWLKRPTEWRERMTNYHTIGENALTNEERYNSIMLDWQKLAPQGVPNIDFRADLLYESLPYNVLNHDFSAQQNLDNLHVSEKMKLSFRVFEGEAYTVDSFEDAKLELEWHDLSQISAPSQLHPTLTTSGKLKLSNLPTGLVTISANAPTNVRVFSNDVDPIPLLHSYYYDLRADLPVYYYVTPNSEIALDWRAPAGTQITLYLLHNDKEVGKYTFNAAVTLSLYDRLITQSTERLPITQEEKRYLTLPNKVNKIRVEADNAMVKLQTRSSSFNYVRHRCETICNPTDTAYQGVDAWFSQKADNHYLFHSHEQITAVRLFEAPPEIPSPLPQYATKNLDHILPVSDIVLVPIQQTYFDTDVPNKEFEYRAVTHSELYTLADTTGYPTSVIVKQTSKPKLFEAPLQTLKLERQDSSIQALYINKGSPRTLRKVRVYKVDKSDPLRLAIGDADTQPSAVIIKVFSTGFREEIRVKTTLDSTKLSMPSTEYTITNKHYVLHSGNDASRLFFNPEYSELVEYPSITLPLFNDVKAPHTLALSFSDDVWISVIEAYLHPNATLNWWQHETH</sequence>
<dbReference type="Proteomes" id="UP000660708">
    <property type="component" value="Unassembled WGS sequence"/>
</dbReference>
<accession>A0A8I0MYJ5</accession>
<keyword evidence="1" id="KW-0175">Coiled coil</keyword>
<feature type="coiled-coil region" evidence="1">
    <location>
        <begin position="110"/>
        <end position="137"/>
    </location>
</feature>
<dbReference type="RefSeq" id="WP_147389135.1">
    <property type="nucleotide sequence ID" value="NZ_AQHF01000026.1"/>
</dbReference>
<evidence type="ECO:0000313" key="2">
    <source>
        <dbReference type="EMBL" id="MBE0347712.1"/>
    </source>
</evidence>
<gene>
    <name evidence="2" type="ORF">PPEP_a2236</name>
</gene>
<reference evidence="2 3" key="1">
    <citation type="submission" date="2015-06" db="EMBL/GenBank/DDBJ databases">
        <title>Genome sequence of Pseudoalteromonas peptidolytica.</title>
        <authorList>
            <person name="Xie B.-B."/>
            <person name="Rong J.-C."/>
            <person name="Qin Q.-L."/>
            <person name="Zhang Y.-Z."/>
        </authorList>
    </citation>
    <scope>NUCLEOTIDE SEQUENCE [LARGE SCALE GENOMIC DNA]</scope>
    <source>
        <strain evidence="2 3">F12-50-A1</strain>
    </source>
</reference>
<evidence type="ECO:0000256" key="1">
    <source>
        <dbReference type="SAM" id="Coils"/>
    </source>
</evidence>
<proteinExistence type="predicted"/>
<dbReference type="AlphaFoldDB" id="A0A8I0MYJ5"/>